<accession>A0A0C1NB92</accession>
<reference evidence="2" key="1">
    <citation type="journal article" date="2015" name="Genome Announc.">
        <title>Draft Genome Sequence of Tolypothrix boutellei Strain VB521301.</title>
        <authorList>
            <person name="Chandrababunaidu M.M."/>
            <person name="Singh D."/>
            <person name="Sen D."/>
            <person name="Bhan S."/>
            <person name="Das S."/>
            <person name="Gupta A."/>
            <person name="Adhikary S.P."/>
            <person name="Tripathy S."/>
        </authorList>
    </citation>
    <scope>NUCLEOTIDE SEQUENCE</scope>
    <source>
        <strain evidence="2">VB521301</strain>
    </source>
</reference>
<dbReference type="EMBL" id="JHEG02000037">
    <property type="protein sequence ID" value="KIE11992.1"/>
    <property type="molecule type" value="Genomic_DNA"/>
</dbReference>
<evidence type="ECO:0000256" key="1">
    <source>
        <dbReference type="SAM" id="MobiDB-lite"/>
    </source>
</evidence>
<proteinExistence type="predicted"/>
<organism evidence="2">
    <name type="scientific">Tolypothrix bouteillei VB521301</name>
    <dbReference type="NCBI Taxonomy" id="1479485"/>
    <lineage>
        <taxon>Bacteria</taxon>
        <taxon>Bacillati</taxon>
        <taxon>Cyanobacteriota</taxon>
        <taxon>Cyanophyceae</taxon>
        <taxon>Nostocales</taxon>
        <taxon>Tolypothrichaceae</taxon>
        <taxon>Tolypothrix</taxon>
    </lineage>
</organism>
<feature type="compositionally biased region" description="Basic residues" evidence="1">
    <location>
        <begin position="88"/>
        <end position="101"/>
    </location>
</feature>
<comment type="caution">
    <text evidence="2">The sequence shown here is derived from an EMBL/GenBank/DDBJ whole genome shotgun (WGS) entry which is preliminary data.</text>
</comment>
<evidence type="ECO:0000313" key="2">
    <source>
        <dbReference type="EMBL" id="KIE11992.1"/>
    </source>
</evidence>
<gene>
    <name evidence="2" type="ORF">DA73_0210185</name>
</gene>
<dbReference type="AlphaFoldDB" id="A0A0C1NB92"/>
<sequence>MDEVWQSLFTIFLFCNERRTNNKEFGLQILSIIFVSELVVPDFPNLCEVLMSEQEKANIHSAYQMAAEMTYLVAVGLSKAKEKSEARKMHRDRKNRKPFSN</sequence>
<name>A0A0C1NB92_9CYAN</name>
<feature type="region of interest" description="Disordered" evidence="1">
    <location>
        <begin position="81"/>
        <end position="101"/>
    </location>
</feature>
<protein>
    <submittedName>
        <fullName evidence="2">Uncharacterized protein</fullName>
    </submittedName>
</protein>